<dbReference type="PIRSF" id="PIRSF000894">
    <property type="entry name" value="Acid_phosphatase"/>
    <property type="match status" value="1"/>
</dbReference>
<dbReference type="GO" id="GO:0034417">
    <property type="term" value="F:bisphosphoglycerate 3-phosphatase activity"/>
    <property type="evidence" value="ECO:0007669"/>
    <property type="project" value="UniProtKB-EC"/>
</dbReference>
<comment type="subcellular location">
    <subcellularLocation>
        <location evidence="1">Cell membrane</location>
    </subcellularLocation>
</comment>
<evidence type="ECO:0000256" key="12">
    <source>
        <dbReference type="ARBA" id="ARBA00043668"/>
    </source>
</evidence>
<comment type="catalytic activity">
    <reaction evidence="12">
        <text>1D-myo-inositol 1,2,5,6-tetrakisphosphate + H2O = 1D-myo-inositol 1,2,6-trisphosphate + phosphate</text>
        <dbReference type="Rhea" id="RHEA:77119"/>
        <dbReference type="ChEBI" id="CHEBI:15377"/>
        <dbReference type="ChEBI" id="CHEBI:43474"/>
        <dbReference type="ChEBI" id="CHEBI:195535"/>
        <dbReference type="ChEBI" id="CHEBI:195537"/>
        <dbReference type="EC" id="3.1.3.62"/>
    </reaction>
    <physiologicalReaction direction="left-to-right" evidence="12">
        <dbReference type="Rhea" id="RHEA:77120"/>
    </physiologicalReaction>
</comment>
<keyword evidence="16" id="KW-1015">Disulfide bond</keyword>
<evidence type="ECO:0000256" key="15">
    <source>
        <dbReference type="ARBA" id="ARBA00043832"/>
    </source>
</evidence>
<dbReference type="SUPFAM" id="SSF53254">
    <property type="entry name" value="Phosphoglycerate mutase-like"/>
    <property type="match status" value="1"/>
</dbReference>
<keyword evidence="10" id="KW-0325">Glycoprotein</keyword>
<keyword evidence="9" id="KW-0472">Membrane</keyword>
<evidence type="ECO:0000256" key="16">
    <source>
        <dbReference type="PIRSR" id="PIRSR000894-2"/>
    </source>
</evidence>
<sequence length="452" mass="53477">MNFAHNIYYFMIFKILYWRKIRELQNHFGSKAPYSVVKNSNVEEIKKFGKPYKIWMVIRHGTRFPSLGQVRKMNSNLPVIHKKLVEHSKGSISIIERSLLTWAVKNFTEHNCGKLTRLGKNEMKNLAKRTQKRFSELLSPKYDNRLYDFRLTNTDRTLESAQEFADGLFGENMMKGSCIKYTIDERLLRFYKLCAKWRNDIRYNPSCLREKELFQNTSTAKSTVKLFNERLGLINLLSFDEIEIIYKACIIEACNNRVSLWCTPFDKDIIKVLEYSEDLKHYWLDGYGFEITYKHACPLIKSMMEFFNSNQEYPKIVLNFTHSGVLLKVLSHLQLYKDETPLRHDCLNKNRKWQTSRIGGFGSNITFVLYTIGGKYKLLTLHQERIIRLPCCPDSDLCDFDVVRKYYISSLRDCNFDEMCCPDSDLCDFDVVRKYYISSLRDCNFDEMCENF</sequence>
<evidence type="ECO:0000256" key="2">
    <source>
        <dbReference type="ARBA" id="ARBA00008422"/>
    </source>
</evidence>
<evidence type="ECO:0000256" key="1">
    <source>
        <dbReference type="ARBA" id="ARBA00004236"/>
    </source>
</evidence>
<dbReference type="InterPro" id="IPR000560">
    <property type="entry name" value="His_Pase_clade-2"/>
</dbReference>
<gene>
    <name evidence="17" type="ORF">QE152_g21933</name>
</gene>
<dbReference type="Pfam" id="PF00328">
    <property type="entry name" value="His_Phos_2"/>
    <property type="match status" value="1"/>
</dbReference>
<evidence type="ECO:0000256" key="5">
    <source>
        <dbReference type="ARBA" id="ARBA00018097"/>
    </source>
</evidence>
<reference evidence="17 18" key="1">
    <citation type="journal article" date="2024" name="BMC Genomics">
        <title>De novo assembly and annotation of Popillia japonica's genome with initial clues to its potential as an invasive pest.</title>
        <authorList>
            <person name="Cucini C."/>
            <person name="Boschi S."/>
            <person name="Funari R."/>
            <person name="Cardaioli E."/>
            <person name="Iannotti N."/>
            <person name="Marturano G."/>
            <person name="Paoli F."/>
            <person name="Bruttini M."/>
            <person name="Carapelli A."/>
            <person name="Frati F."/>
            <person name="Nardi F."/>
        </authorList>
    </citation>
    <scope>NUCLEOTIDE SEQUENCE [LARGE SCALE GENOMIC DNA]</scope>
    <source>
        <strain evidence="17">DMR45628</strain>
    </source>
</reference>
<accession>A0AAW1KLY0</accession>
<keyword evidence="6" id="KW-1003">Cell membrane</keyword>
<evidence type="ECO:0000256" key="13">
    <source>
        <dbReference type="ARBA" id="ARBA00043671"/>
    </source>
</evidence>
<organism evidence="17 18">
    <name type="scientific">Popillia japonica</name>
    <name type="common">Japanese beetle</name>
    <dbReference type="NCBI Taxonomy" id="7064"/>
    <lineage>
        <taxon>Eukaryota</taxon>
        <taxon>Metazoa</taxon>
        <taxon>Ecdysozoa</taxon>
        <taxon>Arthropoda</taxon>
        <taxon>Hexapoda</taxon>
        <taxon>Insecta</taxon>
        <taxon>Pterygota</taxon>
        <taxon>Neoptera</taxon>
        <taxon>Endopterygota</taxon>
        <taxon>Coleoptera</taxon>
        <taxon>Polyphaga</taxon>
        <taxon>Scarabaeiformia</taxon>
        <taxon>Scarabaeidae</taxon>
        <taxon>Rutelinae</taxon>
        <taxon>Popillia</taxon>
    </lineage>
</organism>
<protein>
    <recommendedName>
        <fullName evidence="5">Multiple inositol polyphosphate phosphatase 1</fullName>
        <ecNumber evidence="4">3.1.3.62</ecNumber>
        <ecNumber evidence="3">3.1.3.80</ecNumber>
    </recommendedName>
    <alternativeName>
        <fullName evidence="11">2,3-bisphosphoglycerate 3-phosphatase</fullName>
    </alternativeName>
</protein>
<keyword evidence="18" id="KW-1185">Reference proteome</keyword>
<dbReference type="Gene3D" id="3.40.50.1240">
    <property type="entry name" value="Phosphoglycerate mutase-like"/>
    <property type="match status" value="1"/>
</dbReference>
<evidence type="ECO:0000313" key="17">
    <source>
        <dbReference type="EMBL" id="KAK9720673.1"/>
    </source>
</evidence>
<comment type="catalytic activity">
    <reaction evidence="13">
        <text>1D-myo-inositol 1,2,4,5,6-pentakisphosphate + H2O = 1D-myo-inositol 1,2,5,6-tetrakisphosphate + phosphate</text>
        <dbReference type="Rhea" id="RHEA:77115"/>
        <dbReference type="ChEBI" id="CHEBI:15377"/>
        <dbReference type="ChEBI" id="CHEBI:43474"/>
        <dbReference type="ChEBI" id="CHEBI:57798"/>
        <dbReference type="ChEBI" id="CHEBI:195535"/>
        <dbReference type="EC" id="3.1.3.62"/>
    </reaction>
    <physiologicalReaction direction="left-to-right" evidence="13">
        <dbReference type="Rhea" id="RHEA:77116"/>
    </physiologicalReaction>
</comment>
<evidence type="ECO:0000313" key="18">
    <source>
        <dbReference type="Proteomes" id="UP001458880"/>
    </source>
</evidence>
<dbReference type="EC" id="3.1.3.62" evidence="4"/>
<keyword evidence="7" id="KW-0732">Signal</keyword>
<dbReference type="EMBL" id="JASPKY010000208">
    <property type="protein sequence ID" value="KAK9720673.1"/>
    <property type="molecule type" value="Genomic_DNA"/>
</dbReference>
<dbReference type="EC" id="3.1.3.80" evidence="3"/>
<dbReference type="GO" id="GO:0003993">
    <property type="term" value="F:acid phosphatase activity"/>
    <property type="evidence" value="ECO:0007669"/>
    <property type="project" value="TreeGrafter"/>
</dbReference>
<feature type="disulfide bond" evidence="16">
    <location>
        <begin position="249"/>
        <end position="262"/>
    </location>
</feature>
<dbReference type="Proteomes" id="UP001458880">
    <property type="component" value="Unassembled WGS sequence"/>
</dbReference>
<evidence type="ECO:0000256" key="10">
    <source>
        <dbReference type="ARBA" id="ARBA00023180"/>
    </source>
</evidence>
<evidence type="ECO:0000256" key="4">
    <source>
        <dbReference type="ARBA" id="ARBA00013040"/>
    </source>
</evidence>
<keyword evidence="8" id="KW-0378">Hydrolase</keyword>
<dbReference type="GO" id="GO:0005886">
    <property type="term" value="C:plasma membrane"/>
    <property type="evidence" value="ECO:0007669"/>
    <property type="project" value="UniProtKB-SubCell"/>
</dbReference>
<evidence type="ECO:0000256" key="14">
    <source>
        <dbReference type="ARBA" id="ARBA00043691"/>
    </source>
</evidence>
<proteinExistence type="inferred from homology"/>
<dbReference type="CDD" id="cd07061">
    <property type="entry name" value="HP_HAP_like"/>
    <property type="match status" value="1"/>
</dbReference>
<comment type="catalytic activity">
    <reaction evidence="15">
        <text>(2R)-2,3-bisphosphoglycerate + H2O = (2R)-2-phosphoglycerate + phosphate</text>
        <dbReference type="Rhea" id="RHEA:27381"/>
        <dbReference type="ChEBI" id="CHEBI:15377"/>
        <dbReference type="ChEBI" id="CHEBI:43474"/>
        <dbReference type="ChEBI" id="CHEBI:58248"/>
        <dbReference type="ChEBI" id="CHEBI:58289"/>
        <dbReference type="EC" id="3.1.3.80"/>
    </reaction>
    <physiologicalReaction direction="left-to-right" evidence="15">
        <dbReference type="Rhea" id="RHEA:27382"/>
    </physiologicalReaction>
</comment>
<evidence type="ECO:0000256" key="8">
    <source>
        <dbReference type="ARBA" id="ARBA00022801"/>
    </source>
</evidence>
<dbReference type="GO" id="GO:0052745">
    <property type="term" value="F:inositol phosphate phosphatase activity"/>
    <property type="evidence" value="ECO:0007669"/>
    <property type="project" value="TreeGrafter"/>
</dbReference>
<dbReference type="InterPro" id="IPR029033">
    <property type="entry name" value="His_PPase_superfam"/>
</dbReference>
<evidence type="ECO:0000256" key="7">
    <source>
        <dbReference type="ARBA" id="ARBA00022729"/>
    </source>
</evidence>
<name>A0AAW1KLY0_POPJA</name>
<evidence type="ECO:0000256" key="6">
    <source>
        <dbReference type="ARBA" id="ARBA00022475"/>
    </source>
</evidence>
<evidence type="ECO:0000256" key="11">
    <source>
        <dbReference type="ARBA" id="ARBA00031642"/>
    </source>
</evidence>
<evidence type="ECO:0000256" key="3">
    <source>
        <dbReference type="ARBA" id="ARBA00012976"/>
    </source>
</evidence>
<dbReference type="AlphaFoldDB" id="A0AAW1KLY0"/>
<dbReference type="InterPro" id="IPR016274">
    <property type="entry name" value="Histidine_acid_Pase_euk"/>
</dbReference>
<dbReference type="PANTHER" id="PTHR20963:SF8">
    <property type="entry name" value="MULTIPLE INOSITOL POLYPHOSPHATE PHOSPHATASE 1"/>
    <property type="match status" value="1"/>
</dbReference>
<evidence type="ECO:0000256" key="9">
    <source>
        <dbReference type="ARBA" id="ARBA00023136"/>
    </source>
</evidence>
<comment type="catalytic activity">
    <reaction evidence="14">
        <text>1D-myo-inositol hexakisphosphate + H2O = 1D-myo-inositol 1,2,4,5,6-pentakisphosphate + phosphate</text>
        <dbReference type="Rhea" id="RHEA:16989"/>
        <dbReference type="ChEBI" id="CHEBI:15377"/>
        <dbReference type="ChEBI" id="CHEBI:43474"/>
        <dbReference type="ChEBI" id="CHEBI:57798"/>
        <dbReference type="ChEBI" id="CHEBI:58130"/>
        <dbReference type="EC" id="3.1.3.62"/>
    </reaction>
    <physiologicalReaction direction="left-to-right" evidence="14">
        <dbReference type="Rhea" id="RHEA:16990"/>
    </physiologicalReaction>
</comment>
<comment type="similarity">
    <text evidence="2">Belongs to the histidine acid phosphatase family. MINPP1 subfamily.</text>
</comment>
<comment type="caution">
    <text evidence="17">The sequence shown here is derived from an EMBL/GenBank/DDBJ whole genome shotgun (WGS) entry which is preliminary data.</text>
</comment>
<dbReference type="PANTHER" id="PTHR20963">
    <property type="entry name" value="MULTIPLE INOSITOL POLYPHOSPHATE PHOSPHATASE-RELATED"/>
    <property type="match status" value="1"/>
</dbReference>